<dbReference type="CDD" id="cd00207">
    <property type="entry name" value="fer2"/>
    <property type="match status" value="1"/>
</dbReference>
<dbReference type="InterPro" id="IPR039261">
    <property type="entry name" value="FNR_nucleotide-bd"/>
</dbReference>
<dbReference type="AlphaFoldDB" id="A0A370UCV3"/>
<dbReference type="InterPro" id="IPR036010">
    <property type="entry name" value="2Fe-2S_ferredoxin-like_sf"/>
</dbReference>
<reference evidence="9 10" key="1">
    <citation type="submission" date="2018-06" db="EMBL/GenBank/DDBJ databases">
        <title>Marinomonas sp. YLB-05 draft genome sequence.</title>
        <authorList>
            <person name="Yu L."/>
            <person name="Tang X."/>
        </authorList>
    </citation>
    <scope>NUCLEOTIDE SEQUENCE [LARGE SCALE GENOMIC DNA]</scope>
    <source>
        <strain evidence="9 10">YLB-05</strain>
    </source>
</reference>
<dbReference type="PROSITE" id="PS51085">
    <property type="entry name" value="2FE2S_FER_2"/>
    <property type="match status" value="1"/>
</dbReference>
<dbReference type="EMBL" id="QKRA01000001">
    <property type="protein sequence ID" value="RDL45622.1"/>
    <property type="molecule type" value="Genomic_DNA"/>
</dbReference>
<evidence type="ECO:0000256" key="6">
    <source>
        <dbReference type="ARBA" id="ARBA00023014"/>
    </source>
</evidence>
<proteinExistence type="predicted"/>
<keyword evidence="10" id="KW-1185">Reference proteome</keyword>
<dbReference type="CDD" id="cd06185">
    <property type="entry name" value="PDR_like"/>
    <property type="match status" value="1"/>
</dbReference>
<dbReference type="SUPFAM" id="SSF63380">
    <property type="entry name" value="Riboflavin synthase domain-like"/>
    <property type="match status" value="1"/>
</dbReference>
<dbReference type="PROSITE" id="PS51384">
    <property type="entry name" value="FAD_FR"/>
    <property type="match status" value="1"/>
</dbReference>
<keyword evidence="1" id="KW-0285">Flavoprotein</keyword>
<evidence type="ECO:0000259" key="8">
    <source>
        <dbReference type="PROSITE" id="PS51384"/>
    </source>
</evidence>
<dbReference type="Pfam" id="PF00111">
    <property type="entry name" value="Fer2"/>
    <property type="match status" value="1"/>
</dbReference>
<keyword evidence="2" id="KW-0001">2Fe-2S</keyword>
<sequence length="319" mass="35607">MANSWLQVAVHKKYLLAEDILGLELKAIQGEILPPVEAGAHIDVKLPNGITRKYSLTNAPDEVGVYKLGILLDPNSRGGSAYIHWELRQGDELLISVPCNYFPLVDSEHALLFAGGIGITPIFAMAESLYQSGKSFELHYACRSESKAAFLNTLLDKPWADRVSFYFNDANQKIDAEALIFDAELTTHLYCCGPSGFINWINDIAVKQRWSADRIHFERFNMKKSETIGQESIFEIRLQRSDKVIEVGADQTVAQTLLDHGIDIALSCEQGICGSCMIPVLEGIPDHRDMFQSEAEKKQNNQFTPCCSRSHSQTLVLDI</sequence>
<dbReference type="RefSeq" id="WP_115466212.1">
    <property type="nucleotide sequence ID" value="NZ_QKRA01000001.1"/>
</dbReference>
<dbReference type="Gene3D" id="2.40.30.10">
    <property type="entry name" value="Translation factors"/>
    <property type="match status" value="1"/>
</dbReference>
<keyword evidence="6" id="KW-0411">Iron-sulfur</keyword>
<dbReference type="InterPro" id="IPR050415">
    <property type="entry name" value="MRET"/>
</dbReference>
<dbReference type="Gene3D" id="3.10.20.30">
    <property type="match status" value="1"/>
</dbReference>
<dbReference type="InterPro" id="IPR001041">
    <property type="entry name" value="2Fe-2S_ferredoxin-type"/>
</dbReference>
<dbReference type="PANTHER" id="PTHR47354">
    <property type="entry name" value="NADH OXIDOREDUCTASE HCR"/>
    <property type="match status" value="1"/>
</dbReference>
<evidence type="ECO:0000256" key="5">
    <source>
        <dbReference type="ARBA" id="ARBA00023004"/>
    </source>
</evidence>
<keyword evidence="4" id="KW-0560">Oxidoreductase</keyword>
<dbReference type="PANTHER" id="PTHR47354:SF1">
    <property type="entry name" value="CARNITINE MONOOXYGENASE REDUCTASE SUBUNIT"/>
    <property type="match status" value="1"/>
</dbReference>
<keyword evidence="5" id="KW-0408">Iron</keyword>
<dbReference type="Proteomes" id="UP000254326">
    <property type="component" value="Unassembled WGS sequence"/>
</dbReference>
<comment type="caution">
    <text evidence="9">The sequence shown here is derived from an EMBL/GenBank/DDBJ whole genome shotgun (WGS) entry which is preliminary data.</text>
</comment>
<dbReference type="InterPro" id="IPR017927">
    <property type="entry name" value="FAD-bd_FR_type"/>
</dbReference>
<organism evidence="9 10">
    <name type="scientific">Marinomonas piezotolerans</name>
    <dbReference type="NCBI Taxonomy" id="2213058"/>
    <lineage>
        <taxon>Bacteria</taxon>
        <taxon>Pseudomonadati</taxon>
        <taxon>Pseudomonadota</taxon>
        <taxon>Gammaproteobacteria</taxon>
        <taxon>Oceanospirillales</taxon>
        <taxon>Oceanospirillaceae</taxon>
        <taxon>Marinomonas</taxon>
    </lineage>
</organism>
<feature type="domain" description="2Fe-2S ferredoxin-type" evidence="7">
    <location>
        <begin position="234"/>
        <end position="319"/>
    </location>
</feature>
<dbReference type="Gene3D" id="3.40.50.80">
    <property type="entry name" value="Nucleotide-binding domain of ferredoxin-NADP reductase (FNR) module"/>
    <property type="match status" value="1"/>
</dbReference>
<dbReference type="InterPro" id="IPR017938">
    <property type="entry name" value="Riboflavin_synthase-like_b-brl"/>
</dbReference>
<dbReference type="PROSITE" id="PS00197">
    <property type="entry name" value="2FE2S_FER_1"/>
    <property type="match status" value="1"/>
</dbReference>
<dbReference type="InterPro" id="IPR012675">
    <property type="entry name" value="Beta-grasp_dom_sf"/>
</dbReference>
<evidence type="ECO:0000256" key="2">
    <source>
        <dbReference type="ARBA" id="ARBA00022714"/>
    </source>
</evidence>
<evidence type="ECO:0000259" key="7">
    <source>
        <dbReference type="PROSITE" id="PS51085"/>
    </source>
</evidence>
<dbReference type="SUPFAM" id="SSF54292">
    <property type="entry name" value="2Fe-2S ferredoxin-like"/>
    <property type="match status" value="1"/>
</dbReference>
<feature type="domain" description="FAD-binding FR-type" evidence="8">
    <location>
        <begin position="3"/>
        <end position="105"/>
    </location>
</feature>
<evidence type="ECO:0000256" key="3">
    <source>
        <dbReference type="ARBA" id="ARBA00022723"/>
    </source>
</evidence>
<name>A0A370UCV3_9GAMM</name>
<protein>
    <submittedName>
        <fullName evidence="9">Oxidoreductase</fullName>
    </submittedName>
</protein>
<evidence type="ECO:0000313" key="10">
    <source>
        <dbReference type="Proteomes" id="UP000254326"/>
    </source>
</evidence>
<gene>
    <name evidence="9" type="ORF">DN730_00795</name>
</gene>
<dbReference type="GO" id="GO:0016491">
    <property type="term" value="F:oxidoreductase activity"/>
    <property type="evidence" value="ECO:0007669"/>
    <property type="project" value="UniProtKB-KW"/>
</dbReference>
<dbReference type="GO" id="GO:0051537">
    <property type="term" value="F:2 iron, 2 sulfur cluster binding"/>
    <property type="evidence" value="ECO:0007669"/>
    <property type="project" value="UniProtKB-KW"/>
</dbReference>
<dbReference type="PRINTS" id="PR00409">
    <property type="entry name" value="PHDIOXRDTASE"/>
</dbReference>
<dbReference type="GO" id="GO:0046872">
    <property type="term" value="F:metal ion binding"/>
    <property type="evidence" value="ECO:0007669"/>
    <property type="project" value="UniProtKB-KW"/>
</dbReference>
<dbReference type="OrthoDB" id="4258484at2"/>
<keyword evidence="3" id="KW-0479">Metal-binding</keyword>
<evidence type="ECO:0000256" key="1">
    <source>
        <dbReference type="ARBA" id="ARBA00022630"/>
    </source>
</evidence>
<dbReference type="SUPFAM" id="SSF52343">
    <property type="entry name" value="Ferredoxin reductase-like, C-terminal NADP-linked domain"/>
    <property type="match status" value="1"/>
</dbReference>
<evidence type="ECO:0000256" key="4">
    <source>
        <dbReference type="ARBA" id="ARBA00023002"/>
    </source>
</evidence>
<accession>A0A370UCV3</accession>
<dbReference type="InterPro" id="IPR006058">
    <property type="entry name" value="2Fe2S_fd_BS"/>
</dbReference>
<evidence type="ECO:0000313" key="9">
    <source>
        <dbReference type="EMBL" id="RDL45622.1"/>
    </source>
</evidence>